<name>A0A7S6SW17_9PHYC</name>
<reference evidence="1" key="1">
    <citation type="submission" date="2019-02" db="EMBL/GenBank/DDBJ databases">
        <authorList>
            <person name="Bachy C."/>
            <person name="Yung C.-M."/>
            <person name="Roux S."/>
            <person name="Sullivan M.B."/>
            <person name="Worden A.Z."/>
        </authorList>
    </citation>
    <scope>NUCLEOTIDE SEQUENCE</scope>
    <source>
        <strain evidence="1">BII-V1</strain>
    </source>
</reference>
<dbReference type="EMBL" id="MK522034">
    <property type="protein sequence ID" value="QOR60212.1"/>
    <property type="molecule type" value="Genomic_DNA"/>
</dbReference>
<protein>
    <submittedName>
        <fullName evidence="1">Uncharacterized protein</fullName>
    </submittedName>
</protein>
<evidence type="ECO:0000313" key="1">
    <source>
        <dbReference type="EMBL" id="QOR60212.1"/>
    </source>
</evidence>
<accession>A0A7S6SW17</accession>
<organism evidence="1">
    <name type="scientific">Bathycoccus sp. RCC716 virus 1</name>
    <dbReference type="NCBI Taxonomy" id="2530038"/>
    <lineage>
        <taxon>Viruses</taxon>
        <taxon>Varidnaviria</taxon>
        <taxon>Bamfordvirae</taxon>
        <taxon>Nucleocytoviricota</taxon>
        <taxon>Megaviricetes</taxon>
        <taxon>Algavirales</taxon>
        <taxon>Phycodnaviridae</taxon>
        <taxon>Prasinovirus</taxon>
    </lineage>
</organism>
<proteinExistence type="predicted"/>
<sequence>MAFILEIIIPLILFGIMYKNFDRFMRCCTPKTWDDLDSEI</sequence>